<dbReference type="GO" id="GO:0005516">
    <property type="term" value="F:calmodulin binding"/>
    <property type="evidence" value="ECO:0007669"/>
    <property type="project" value="InterPro"/>
</dbReference>
<dbReference type="GO" id="GO:0080142">
    <property type="term" value="P:regulation of salicylic acid biosynthetic process"/>
    <property type="evidence" value="ECO:0007669"/>
    <property type="project" value="TreeGrafter"/>
</dbReference>
<keyword evidence="5" id="KW-1185">Reference proteome</keyword>
<dbReference type="PANTHER" id="PTHR31713">
    <property type="entry name" value="OS02G0177800 PROTEIN"/>
    <property type="match status" value="1"/>
</dbReference>
<feature type="region of interest" description="Disordered" evidence="1">
    <location>
        <begin position="242"/>
        <end position="272"/>
    </location>
</feature>
<dbReference type="Pfam" id="PF07887">
    <property type="entry name" value="Calmodulin_bind"/>
    <property type="match status" value="1"/>
</dbReference>
<evidence type="ECO:0000259" key="3">
    <source>
        <dbReference type="Pfam" id="PF20451"/>
    </source>
</evidence>
<feature type="domain" description="Calmodulin binding protein-like N-terminal" evidence="2">
    <location>
        <begin position="33"/>
        <end position="165"/>
    </location>
</feature>
<organism evidence="4 5">
    <name type="scientific">Corymbia citriodora subsp. variegata</name>
    <dbReference type="NCBI Taxonomy" id="360336"/>
    <lineage>
        <taxon>Eukaryota</taxon>
        <taxon>Viridiplantae</taxon>
        <taxon>Streptophyta</taxon>
        <taxon>Embryophyta</taxon>
        <taxon>Tracheophyta</taxon>
        <taxon>Spermatophyta</taxon>
        <taxon>Magnoliopsida</taxon>
        <taxon>eudicotyledons</taxon>
        <taxon>Gunneridae</taxon>
        <taxon>Pentapetalae</taxon>
        <taxon>rosids</taxon>
        <taxon>malvids</taxon>
        <taxon>Myrtales</taxon>
        <taxon>Myrtaceae</taxon>
        <taxon>Myrtoideae</taxon>
        <taxon>Eucalypteae</taxon>
        <taxon>Corymbia</taxon>
    </lineage>
</organism>
<evidence type="ECO:0000256" key="1">
    <source>
        <dbReference type="SAM" id="MobiDB-lite"/>
    </source>
</evidence>
<dbReference type="GO" id="GO:0005634">
    <property type="term" value="C:nucleus"/>
    <property type="evidence" value="ECO:0007669"/>
    <property type="project" value="TreeGrafter"/>
</dbReference>
<dbReference type="Proteomes" id="UP000806378">
    <property type="component" value="Unassembled WGS sequence"/>
</dbReference>
<proteinExistence type="predicted"/>
<comment type="caution">
    <text evidence="4">The sequence shown here is derived from an EMBL/GenBank/DDBJ whole genome shotgun (WGS) entry which is preliminary data.</text>
</comment>
<dbReference type="OrthoDB" id="1604062at2759"/>
<evidence type="ECO:0000313" key="5">
    <source>
        <dbReference type="Proteomes" id="UP000806378"/>
    </source>
</evidence>
<dbReference type="EMBL" id="MU090410">
    <property type="protein sequence ID" value="KAF7847930.1"/>
    <property type="molecule type" value="Genomic_DNA"/>
</dbReference>
<reference evidence="4" key="1">
    <citation type="submission" date="2020-05" db="EMBL/GenBank/DDBJ databases">
        <title>WGS assembly of Corymbia citriodora subspecies variegata.</title>
        <authorList>
            <person name="Barry K."/>
            <person name="Hundley H."/>
            <person name="Shu S."/>
            <person name="Jenkins J."/>
            <person name="Grimwood J."/>
            <person name="Baten A."/>
        </authorList>
    </citation>
    <scope>NUCLEOTIDE SEQUENCE</scope>
    <source>
        <strain evidence="4">CV2-018</strain>
    </source>
</reference>
<protein>
    <submittedName>
        <fullName evidence="4">Uncharacterized protein</fullName>
    </submittedName>
</protein>
<dbReference type="InterPro" id="IPR012416">
    <property type="entry name" value="CBP60"/>
</dbReference>
<dbReference type="AlphaFoldDB" id="A0A8T0CJJ0"/>
<evidence type="ECO:0000313" key="4">
    <source>
        <dbReference type="EMBL" id="KAF7847930.1"/>
    </source>
</evidence>
<evidence type="ECO:0000259" key="2">
    <source>
        <dbReference type="Pfam" id="PF07887"/>
    </source>
</evidence>
<feature type="compositionally biased region" description="Basic and acidic residues" evidence="1">
    <location>
        <begin position="259"/>
        <end position="272"/>
    </location>
</feature>
<gene>
    <name evidence="4" type="ORF">BT93_L2441</name>
</gene>
<feature type="domain" description="Calmodulin binding protein central" evidence="3">
    <location>
        <begin position="179"/>
        <end position="241"/>
    </location>
</feature>
<dbReference type="InterPro" id="IPR046830">
    <property type="entry name" value="Calmod_bind_M"/>
</dbReference>
<dbReference type="GO" id="GO:0003700">
    <property type="term" value="F:DNA-binding transcription factor activity"/>
    <property type="evidence" value="ECO:0007669"/>
    <property type="project" value="TreeGrafter"/>
</dbReference>
<dbReference type="PANTHER" id="PTHR31713:SF100">
    <property type="entry name" value="CALMODULIN-BINDING PROTEIN 60 B"/>
    <property type="match status" value="1"/>
</dbReference>
<name>A0A8T0CJJ0_CORYI</name>
<dbReference type="GO" id="GO:0043565">
    <property type="term" value="F:sequence-specific DNA binding"/>
    <property type="evidence" value="ECO:0007669"/>
    <property type="project" value="TreeGrafter"/>
</dbReference>
<dbReference type="Pfam" id="PF20451">
    <property type="entry name" value="Calmod_bind_M"/>
    <property type="match status" value="1"/>
</dbReference>
<dbReference type="Gramene" id="rna-gnl|WGS:JABURB|Cocit.L2441.1">
    <property type="protein sequence ID" value="cds-KAF7847930.1"/>
    <property type="gene ID" value="gene-BT93_L2441"/>
</dbReference>
<accession>A0A8T0CJJ0</accession>
<dbReference type="InterPro" id="IPR046831">
    <property type="entry name" value="Calmodulin_bind_N"/>
</dbReference>
<sequence>MVHQTGLWNDFHSSLFEPRSSGKRRKKDEVRNWQLQLKKGLPSSVYTEQKLTIDVKLVDANTGDIVKLGPQSSVKVEVMVVDSDHENWTHEDLKKPLDPRKGKAPLLSGDLQVNLNGGTGVLHNVCFTDNSSWTRSGKFRLAVRVLPEHHEYISEAISEPITVKAKRGQAYEKHYPPQPEDELWRFEKIGKDGSFRLKNFGISTVREFLQQHDMDPKRLREILGMKMDKNWEGLIAHAKTCPLNGNRNENNESDSGRQLTDHNADRVHRADDKFSPKQEVTGKFSSFRYLLCNLRGIARDLRISVKFILYCQLISHLFLWGTNELS</sequence>